<dbReference type="Pfam" id="PF13793">
    <property type="entry name" value="Pribosyltran_N"/>
    <property type="match status" value="1"/>
</dbReference>
<evidence type="ECO:0000256" key="6">
    <source>
        <dbReference type="ARBA" id="ARBA00022777"/>
    </source>
</evidence>
<name>G0LFM6_HALWC</name>
<dbReference type="Proteomes" id="UP000007954">
    <property type="component" value="Chromosome"/>
</dbReference>
<comment type="catalytic activity">
    <reaction evidence="9 10">
        <text>D-ribose 5-phosphate + ATP = 5-phospho-alpha-D-ribose 1-diphosphate + AMP + H(+)</text>
        <dbReference type="Rhea" id="RHEA:15609"/>
        <dbReference type="ChEBI" id="CHEBI:15378"/>
        <dbReference type="ChEBI" id="CHEBI:30616"/>
        <dbReference type="ChEBI" id="CHEBI:58017"/>
        <dbReference type="ChEBI" id="CHEBI:78346"/>
        <dbReference type="ChEBI" id="CHEBI:456215"/>
        <dbReference type="EC" id="2.7.6.1"/>
    </reaction>
</comment>
<dbReference type="EC" id="2.7.6.1" evidence="10"/>
<dbReference type="AlphaFoldDB" id="G0LFM6"/>
<keyword evidence="7 10" id="KW-0067">ATP-binding</keyword>
<evidence type="ECO:0000259" key="11">
    <source>
        <dbReference type="Pfam" id="PF00156"/>
    </source>
</evidence>
<dbReference type="EMBL" id="FR746099">
    <property type="protein sequence ID" value="CCC41789.1"/>
    <property type="molecule type" value="Genomic_DNA"/>
</dbReference>
<comment type="function">
    <text evidence="10">Involved in the biosynthesis of the central metabolite phospho-alpha-D-ribosyl-1-pyrophosphate (PRPP) via the transfer of pyrophosphoryl group from ATP to 1-hydroxyl of ribose-5-phosphate (Rib-5-P).</text>
</comment>
<gene>
    <name evidence="13" type="primary">prsA</name>
    <name evidence="10" type="synonym">prs</name>
    <name evidence="13" type="ordered locus">Hqrw_4063</name>
</gene>
<comment type="cofactor">
    <cofactor evidence="10">
        <name>Mg(2+)</name>
        <dbReference type="ChEBI" id="CHEBI:18420"/>
    </cofactor>
    <text evidence="10">Binds 2 Mg(2+) ions per subunit.</text>
</comment>
<keyword evidence="2 10" id="KW-0808">Transferase</keyword>
<evidence type="ECO:0000256" key="5">
    <source>
        <dbReference type="ARBA" id="ARBA00022741"/>
    </source>
</evidence>
<feature type="domain" description="Ribose-phosphate pyrophosphokinase N-terminal" evidence="12">
    <location>
        <begin position="1"/>
        <end position="109"/>
    </location>
</feature>
<dbReference type="Pfam" id="PF00156">
    <property type="entry name" value="Pribosyltran"/>
    <property type="match status" value="1"/>
</dbReference>
<comment type="similarity">
    <text evidence="10">Belongs to the ribose-phosphate pyrophosphokinase family. Class III (archaeal) subfamily.</text>
</comment>
<evidence type="ECO:0000256" key="4">
    <source>
        <dbReference type="ARBA" id="ARBA00022727"/>
    </source>
</evidence>
<dbReference type="PANTHER" id="PTHR10210">
    <property type="entry name" value="RIBOSE-PHOSPHATE DIPHOSPHOKINASE FAMILY MEMBER"/>
    <property type="match status" value="1"/>
</dbReference>
<sequence>MIVPGSSSQALASALATELNKPLAAVTYDQFPDGETLAAVPEFDGDRAIIVATTDTNDTWVELLQLQDAVIEAGATEVITVIPYMGYTRQDRAFKSGHPVSARAMARAISPTTDRVILINPHERSVADFFDGHVTICDAASHLAESLPSGLSEPLFIAPDAGAIELATAVRDEYGTGSTDYFEKTRHSGTDVDMNITDTNVSTRDVVVVDDIIATGVTMSTAVGHLNDGGAARVYIGCIHPLLARGARTRLERAGIERVIGTDTIEREVSAVSVAPTVAAAIEAVDIEKR</sequence>
<evidence type="ECO:0000256" key="10">
    <source>
        <dbReference type="HAMAP-Rule" id="MF_00583"/>
    </source>
</evidence>
<dbReference type="RefSeq" id="WP_014557069.1">
    <property type="nucleotide sequence ID" value="NC_017459.1"/>
</dbReference>
<keyword evidence="1 10" id="KW-0963">Cytoplasm</keyword>
<dbReference type="PANTHER" id="PTHR10210:SF32">
    <property type="entry name" value="RIBOSE-PHOSPHATE PYROPHOSPHOKINASE 2"/>
    <property type="match status" value="1"/>
</dbReference>
<feature type="binding site" evidence="10">
    <location>
        <begin position="89"/>
        <end position="90"/>
    </location>
    <ligand>
        <name>ATP</name>
        <dbReference type="ChEBI" id="CHEBI:30616"/>
    </ligand>
</feature>
<feature type="active site" evidence="10">
    <location>
        <position position="184"/>
    </location>
</feature>
<dbReference type="UniPathway" id="UPA00087">
    <property type="reaction ID" value="UER00172"/>
</dbReference>
<dbReference type="InterPro" id="IPR005946">
    <property type="entry name" value="Rib-P_diPkinase"/>
</dbReference>
<dbReference type="OrthoDB" id="371997at2157"/>
<keyword evidence="5 10" id="KW-0547">Nucleotide-binding</keyword>
<dbReference type="GO" id="GO:0005737">
    <property type="term" value="C:cytoplasm"/>
    <property type="evidence" value="ECO:0007669"/>
    <property type="project" value="UniProtKB-SubCell"/>
</dbReference>
<dbReference type="GO" id="GO:0016301">
    <property type="term" value="F:kinase activity"/>
    <property type="evidence" value="ECO:0007669"/>
    <property type="project" value="UniProtKB-KW"/>
</dbReference>
<dbReference type="KEGG" id="hwc:Hqrw_4063"/>
<evidence type="ECO:0000313" key="14">
    <source>
        <dbReference type="Proteomes" id="UP000007954"/>
    </source>
</evidence>
<proteinExistence type="inferred from homology"/>
<keyword evidence="4 10" id="KW-0545">Nucleotide biosynthesis</keyword>
<keyword evidence="8 10" id="KW-0460">Magnesium</keyword>
<evidence type="ECO:0000259" key="12">
    <source>
        <dbReference type="Pfam" id="PF13793"/>
    </source>
</evidence>
<dbReference type="GO" id="GO:0000287">
    <property type="term" value="F:magnesium ion binding"/>
    <property type="evidence" value="ECO:0007669"/>
    <property type="project" value="UniProtKB-UniRule"/>
</dbReference>
<dbReference type="NCBIfam" id="NF002095">
    <property type="entry name" value="PRK00934.1"/>
    <property type="match status" value="1"/>
</dbReference>
<feature type="binding site" evidence="10">
    <location>
        <position position="186"/>
    </location>
    <ligand>
        <name>D-ribose 5-phosphate</name>
        <dbReference type="ChEBI" id="CHEBI:78346"/>
    </ligand>
</feature>
<evidence type="ECO:0000313" key="13">
    <source>
        <dbReference type="EMBL" id="CCC41789.1"/>
    </source>
</evidence>
<organism evidence="13 14">
    <name type="scientific">Haloquadratum walsbyi (strain DSM 16854 / JCM 12705 / C23)</name>
    <dbReference type="NCBI Taxonomy" id="768065"/>
    <lineage>
        <taxon>Archaea</taxon>
        <taxon>Methanobacteriati</taxon>
        <taxon>Methanobacteriota</taxon>
        <taxon>Stenosarchaea group</taxon>
        <taxon>Halobacteria</taxon>
        <taxon>Halobacteriales</taxon>
        <taxon>Haloferacaceae</taxon>
        <taxon>Haloquadratum</taxon>
    </lineage>
</organism>
<dbReference type="Gene3D" id="3.40.50.2020">
    <property type="match status" value="2"/>
</dbReference>
<comment type="subcellular location">
    <subcellularLocation>
        <location evidence="10">Cytoplasm</location>
    </subcellularLocation>
</comment>
<dbReference type="NCBIfam" id="TIGR01251">
    <property type="entry name" value="ribP_PPkin"/>
    <property type="match status" value="1"/>
</dbReference>
<dbReference type="GeneID" id="12448967"/>
<accession>G0LFM6</accession>
<dbReference type="GO" id="GO:0005524">
    <property type="term" value="F:ATP binding"/>
    <property type="evidence" value="ECO:0007669"/>
    <property type="project" value="UniProtKB-KW"/>
</dbReference>
<dbReference type="InterPro" id="IPR029099">
    <property type="entry name" value="Pribosyltran_N"/>
</dbReference>
<protein>
    <recommendedName>
        <fullName evidence="10">Ribose-phosphate pyrophosphokinase</fullName>
        <shortName evidence="10">RPPK</shortName>
        <ecNumber evidence="10">2.7.6.1</ecNumber>
    </recommendedName>
    <alternativeName>
        <fullName evidence="10">5-phospho-D-ribosyl alpha-1-diphosphate synthase</fullName>
    </alternativeName>
    <alternativeName>
        <fullName evidence="10">Phosphoribosyl diphosphate synthase</fullName>
    </alternativeName>
    <alternativeName>
        <fullName evidence="10">Phosphoribosyl pyrophosphate synthase</fullName>
        <shortName evidence="10">P-Rib-PP synthase</shortName>
        <shortName evidence="10">PRPP synthase</shortName>
        <shortName evidence="10">PRPPase</shortName>
    </alternativeName>
</protein>
<dbReference type="HAMAP" id="MF_00583_A">
    <property type="entry name" value="RibP_PPkinase_A"/>
    <property type="match status" value="1"/>
</dbReference>
<comment type="pathway">
    <text evidence="10">Metabolic intermediate biosynthesis; 5-phospho-alpha-D-ribose 1-diphosphate biosynthesis; 5-phospho-alpha-D-ribose 1-diphosphate from D-ribose 5-phosphate (route I): step 1/1.</text>
</comment>
<dbReference type="FunFam" id="3.40.50.2020:FF:000014">
    <property type="entry name" value="Ribose-phosphate pyrophosphokinase 1"/>
    <property type="match status" value="1"/>
</dbReference>
<keyword evidence="3 10" id="KW-0479">Metal-binding</keyword>
<evidence type="ECO:0000256" key="3">
    <source>
        <dbReference type="ARBA" id="ARBA00022723"/>
    </source>
</evidence>
<feature type="binding site" evidence="10">
    <location>
        <begin position="33"/>
        <end position="35"/>
    </location>
    <ligand>
        <name>ATP</name>
        <dbReference type="ChEBI" id="CHEBI:30616"/>
    </ligand>
</feature>
<dbReference type="SMART" id="SM01400">
    <property type="entry name" value="Pribosyltran_N"/>
    <property type="match status" value="1"/>
</dbReference>
<evidence type="ECO:0000256" key="7">
    <source>
        <dbReference type="ARBA" id="ARBA00022840"/>
    </source>
</evidence>
<feature type="binding site" evidence="10">
    <location>
        <position position="122"/>
    </location>
    <ligand>
        <name>Mg(2+)</name>
        <dbReference type="ChEBI" id="CHEBI:18420"/>
        <label>1</label>
    </ligand>
</feature>
<dbReference type="GO" id="GO:0006015">
    <property type="term" value="P:5-phosphoribose 1-diphosphate biosynthetic process"/>
    <property type="evidence" value="ECO:0007669"/>
    <property type="project" value="UniProtKB-UniRule"/>
</dbReference>
<dbReference type="GO" id="GO:0004749">
    <property type="term" value="F:ribose phosphate diphosphokinase activity"/>
    <property type="evidence" value="ECO:0007669"/>
    <property type="project" value="UniProtKB-UniRule"/>
</dbReference>
<feature type="binding site" evidence="10">
    <location>
        <position position="210"/>
    </location>
    <ligand>
        <name>D-ribose 5-phosphate</name>
        <dbReference type="ChEBI" id="CHEBI:78346"/>
    </ligand>
</feature>
<dbReference type="InterPro" id="IPR037514">
    <property type="entry name" value="Rib-P_diPkinase_arc"/>
</dbReference>
<dbReference type="SUPFAM" id="SSF53271">
    <property type="entry name" value="PRTase-like"/>
    <property type="match status" value="2"/>
</dbReference>
<comment type="caution">
    <text evidence="10">Lacks conserved residue(s) required for the propagation of feature annotation.</text>
</comment>
<dbReference type="HOGENOM" id="CLU_033546_2_2_2"/>
<dbReference type="GO" id="GO:0006164">
    <property type="term" value="P:purine nucleotide biosynthetic process"/>
    <property type="evidence" value="ECO:0007669"/>
    <property type="project" value="TreeGrafter"/>
</dbReference>
<feature type="binding site" evidence="10">
    <location>
        <position position="160"/>
    </location>
    <ligand>
        <name>Mg(2+)</name>
        <dbReference type="ChEBI" id="CHEBI:18420"/>
        <label>2</label>
    </ligand>
</feature>
<feature type="domain" description="Phosphoribosyltransferase" evidence="11">
    <location>
        <begin position="146"/>
        <end position="260"/>
    </location>
</feature>
<keyword evidence="6 10" id="KW-0418">Kinase</keyword>
<reference evidence="13 14" key="1">
    <citation type="journal article" date="2011" name="PLoS ONE">
        <title>Haloquadratum walsbyi: limited diversity in a global pond.</title>
        <authorList>
            <person name="Dyall-Smith M."/>
            <person name="Pfeiffer F."/>
            <person name="Klee K."/>
            <person name="Palm P."/>
            <person name="Gross K."/>
            <person name="Schuster S.C."/>
            <person name="Rampp M."/>
            <person name="Oesterhelt D."/>
        </authorList>
    </citation>
    <scope>NUCLEOTIDE SEQUENCE [LARGE SCALE GENOMIC DNA]</scope>
    <source>
        <strain evidence="14">DSM 16854 / JCM 12705 / C23</strain>
    </source>
</reference>
<evidence type="ECO:0000256" key="2">
    <source>
        <dbReference type="ARBA" id="ARBA00022679"/>
    </source>
</evidence>
<dbReference type="InterPro" id="IPR029057">
    <property type="entry name" value="PRTase-like"/>
</dbReference>
<dbReference type="CDD" id="cd06223">
    <property type="entry name" value="PRTases_typeI"/>
    <property type="match status" value="1"/>
</dbReference>
<evidence type="ECO:0000256" key="8">
    <source>
        <dbReference type="ARBA" id="ARBA00022842"/>
    </source>
</evidence>
<evidence type="ECO:0000256" key="9">
    <source>
        <dbReference type="ARBA" id="ARBA00049535"/>
    </source>
</evidence>
<dbReference type="GO" id="GO:0002189">
    <property type="term" value="C:ribose phosphate diphosphokinase complex"/>
    <property type="evidence" value="ECO:0007669"/>
    <property type="project" value="TreeGrafter"/>
</dbReference>
<dbReference type="InterPro" id="IPR000836">
    <property type="entry name" value="PRTase_dom"/>
</dbReference>
<evidence type="ECO:0000256" key="1">
    <source>
        <dbReference type="ARBA" id="ARBA00022490"/>
    </source>
</evidence>